<evidence type="ECO:0000313" key="2">
    <source>
        <dbReference type="EMBL" id="CAC5396294.1"/>
    </source>
</evidence>
<dbReference type="EMBL" id="CACVKT020005608">
    <property type="protein sequence ID" value="CAC5396294.1"/>
    <property type="molecule type" value="Genomic_DNA"/>
</dbReference>
<keyword evidence="1" id="KW-1133">Transmembrane helix</keyword>
<dbReference type="AlphaFoldDB" id="A0A6J8CMM0"/>
<dbReference type="Proteomes" id="UP000507470">
    <property type="component" value="Unassembled WGS sequence"/>
</dbReference>
<gene>
    <name evidence="2" type="ORF">MCOR_30870</name>
</gene>
<organism evidence="2 3">
    <name type="scientific">Mytilus coruscus</name>
    <name type="common">Sea mussel</name>
    <dbReference type="NCBI Taxonomy" id="42192"/>
    <lineage>
        <taxon>Eukaryota</taxon>
        <taxon>Metazoa</taxon>
        <taxon>Spiralia</taxon>
        <taxon>Lophotrochozoa</taxon>
        <taxon>Mollusca</taxon>
        <taxon>Bivalvia</taxon>
        <taxon>Autobranchia</taxon>
        <taxon>Pteriomorphia</taxon>
        <taxon>Mytilida</taxon>
        <taxon>Mytiloidea</taxon>
        <taxon>Mytilidae</taxon>
        <taxon>Mytilinae</taxon>
        <taxon>Mytilus</taxon>
    </lineage>
</organism>
<proteinExistence type="predicted"/>
<evidence type="ECO:0000256" key="1">
    <source>
        <dbReference type="SAM" id="Phobius"/>
    </source>
</evidence>
<dbReference type="OrthoDB" id="6046730at2759"/>
<feature type="transmembrane region" description="Helical" evidence="1">
    <location>
        <begin position="20"/>
        <end position="40"/>
    </location>
</feature>
<accession>A0A6J8CMM0</accession>
<keyword evidence="1" id="KW-0472">Membrane</keyword>
<evidence type="ECO:0000313" key="3">
    <source>
        <dbReference type="Proteomes" id="UP000507470"/>
    </source>
</evidence>
<name>A0A6J8CMM0_MYTCO</name>
<reference evidence="2 3" key="1">
    <citation type="submission" date="2020-06" db="EMBL/GenBank/DDBJ databases">
        <authorList>
            <person name="Li R."/>
            <person name="Bekaert M."/>
        </authorList>
    </citation>
    <scope>NUCLEOTIDE SEQUENCE [LARGE SCALE GENOMIC DNA]</scope>
    <source>
        <strain evidence="3">wild</strain>
    </source>
</reference>
<protein>
    <submittedName>
        <fullName evidence="2">Uncharacterized protein</fullName>
    </submittedName>
</protein>
<keyword evidence="1" id="KW-0812">Transmembrane</keyword>
<keyword evidence="3" id="KW-1185">Reference proteome</keyword>
<sequence length="401" mass="46442">MKPQPPLDVTMRKVQLRRFYHFRILVLCMLCTVVYTYLYISIAYRTETISKMMDNTLGDLQYLQSNLKKLLRPINTKLNRNTTNTDRNEIIRNEKGIDRKSKQLLVLFTTFTTKSEKYVCRNNTINNWISFGTDVKPVFFSDDQNLSKEIKEKGWDVIPPTKTAVGVPILKYMYLEVMKRYSAHFYGYVNGDILFTQNLIDTLQFILNSNVNQSEPMLIVGQRTNVKEVTAEQASTFENITKVSKAGKLFTPWGADYFITNAVYPWKECPEVVIGKRAYDNWLILNARKREHTTIDATKTLLALHQTTKAGNVEGHTHSNGNFNAKLLSKLYKRINYAAGLTICTSYTTTRYETTKEIQLLQRKMGKNVSLFDYLLSGSTRYIYFYTMLRYKCKTAGIQSV</sequence>